<dbReference type="RefSeq" id="WP_136722553.1">
    <property type="nucleotide sequence ID" value="NZ_SUMC01000004.1"/>
</dbReference>
<dbReference type="PIRSF" id="PIRSF006769">
    <property type="entry name" value="RibD"/>
    <property type="match status" value="1"/>
</dbReference>
<dbReference type="InterPro" id="IPR002125">
    <property type="entry name" value="CMP_dCMP_dom"/>
</dbReference>
<evidence type="ECO:0000256" key="5">
    <source>
        <dbReference type="ARBA" id="ARBA00007417"/>
    </source>
</evidence>
<keyword evidence="7 14" id="KW-0479">Metal-binding</keyword>
<comment type="function">
    <text evidence="1 14">Converts 2,5-diamino-6-(ribosylamino)-4(3h)-pyrimidinone 5'-phosphate into 5-amino-6-(ribosylamino)-2,4(1h,3h)-pyrimidinedione 5'-phosphate.</text>
</comment>
<evidence type="ECO:0000256" key="13">
    <source>
        <dbReference type="ARBA" id="ARBA00049886"/>
    </source>
</evidence>
<feature type="binding site" evidence="16">
    <location>
        <begin position="293"/>
        <end position="299"/>
    </location>
    <ligand>
        <name>NADP(+)</name>
        <dbReference type="ChEBI" id="CHEBI:58349"/>
    </ligand>
</feature>
<dbReference type="InterPro" id="IPR016192">
    <property type="entry name" value="APOBEC/CMP_deaminase_Zn-bd"/>
</dbReference>
<feature type="binding site" evidence="16">
    <location>
        <position position="210"/>
    </location>
    <ligand>
        <name>substrate</name>
    </ligand>
</feature>
<evidence type="ECO:0000313" key="19">
    <source>
        <dbReference type="EMBL" id="TKA12520.1"/>
    </source>
</evidence>
<keyword evidence="20" id="KW-1185">Reference proteome</keyword>
<comment type="catalytic activity">
    <reaction evidence="12 14">
        <text>5-amino-6-(5-phospho-D-ribitylamino)uracil + NADP(+) = 5-amino-6-(5-phospho-D-ribosylamino)uracil + NADPH + H(+)</text>
        <dbReference type="Rhea" id="RHEA:17845"/>
        <dbReference type="ChEBI" id="CHEBI:15378"/>
        <dbReference type="ChEBI" id="CHEBI:57783"/>
        <dbReference type="ChEBI" id="CHEBI:58349"/>
        <dbReference type="ChEBI" id="CHEBI:58421"/>
        <dbReference type="ChEBI" id="CHEBI:58453"/>
        <dbReference type="EC" id="1.1.1.193"/>
    </reaction>
</comment>
<dbReference type="PROSITE" id="PS51747">
    <property type="entry name" value="CYT_DCMP_DEAMINASES_2"/>
    <property type="match status" value="1"/>
</dbReference>
<accession>A0A4U0SR06</accession>
<gene>
    <name evidence="19" type="primary">ribD</name>
    <name evidence="19" type="ORF">FCI23_06950</name>
</gene>
<dbReference type="SUPFAM" id="SSF53927">
    <property type="entry name" value="Cytidine deaminase-like"/>
    <property type="match status" value="1"/>
</dbReference>
<keyword evidence="6 14" id="KW-0686">Riboflavin biosynthesis</keyword>
<protein>
    <recommendedName>
        <fullName evidence="14">Riboflavin biosynthesis protein RibD</fullName>
    </recommendedName>
    <domain>
        <recommendedName>
            <fullName evidence="14">Diaminohydroxyphosphoribosylaminopyrimidine deaminase</fullName>
            <shortName evidence="14">DRAP deaminase</shortName>
            <ecNumber evidence="14">3.5.4.26</ecNumber>
        </recommendedName>
        <alternativeName>
            <fullName evidence="14">Riboflavin-specific deaminase</fullName>
        </alternativeName>
    </domain>
    <domain>
        <recommendedName>
            <fullName evidence="14">5-amino-6-(5-phosphoribosylamino)uracil reductase</fullName>
            <ecNumber evidence="14">1.1.1.193</ecNumber>
        </recommendedName>
        <alternativeName>
            <fullName evidence="14">HTP reductase</fullName>
        </alternativeName>
    </domain>
</protein>
<dbReference type="GO" id="GO:0008270">
    <property type="term" value="F:zinc ion binding"/>
    <property type="evidence" value="ECO:0007669"/>
    <property type="project" value="InterPro"/>
</dbReference>
<feature type="binding site" evidence="16">
    <location>
        <position position="173"/>
    </location>
    <ligand>
        <name>NADP(+)</name>
        <dbReference type="ChEBI" id="CHEBI:58349"/>
    </ligand>
</feature>
<evidence type="ECO:0000256" key="16">
    <source>
        <dbReference type="PIRSR" id="PIRSR006769-2"/>
    </source>
</evidence>
<dbReference type="Pfam" id="PF00383">
    <property type="entry name" value="dCMP_cyt_deam_1"/>
    <property type="match status" value="1"/>
</dbReference>
<dbReference type="InterPro" id="IPR016193">
    <property type="entry name" value="Cytidine_deaminase-like"/>
</dbReference>
<feature type="binding site" evidence="17">
    <location>
        <position position="88"/>
    </location>
    <ligand>
        <name>Zn(2+)</name>
        <dbReference type="ChEBI" id="CHEBI:29105"/>
        <note>catalytic</note>
    </ligand>
</feature>
<organism evidence="19 20">
    <name type="scientific">Actinacidiphila oryziradicis</name>
    <dbReference type="NCBI Taxonomy" id="2571141"/>
    <lineage>
        <taxon>Bacteria</taxon>
        <taxon>Bacillati</taxon>
        <taxon>Actinomycetota</taxon>
        <taxon>Actinomycetes</taxon>
        <taxon>Kitasatosporales</taxon>
        <taxon>Streptomycetaceae</taxon>
        <taxon>Actinacidiphila</taxon>
    </lineage>
</organism>
<comment type="similarity">
    <text evidence="5 14">In the C-terminal section; belongs to the HTP reductase family.</text>
</comment>
<dbReference type="InterPro" id="IPR011549">
    <property type="entry name" value="RibD_C"/>
</dbReference>
<keyword evidence="11" id="KW-0511">Multifunctional enzyme</keyword>
<evidence type="ECO:0000256" key="4">
    <source>
        <dbReference type="ARBA" id="ARBA00005259"/>
    </source>
</evidence>
<feature type="binding site" evidence="17">
    <location>
        <position position="54"/>
    </location>
    <ligand>
        <name>Zn(2+)</name>
        <dbReference type="ChEBI" id="CHEBI:29105"/>
        <note>catalytic</note>
    </ligand>
</feature>
<keyword evidence="10 14" id="KW-0560">Oxidoreductase</keyword>
<feature type="binding site" evidence="16">
    <location>
        <position position="199"/>
    </location>
    <ligand>
        <name>NADP(+)</name>
        <dbReference type="ChEBI" id="CHEBI:58349"/>
    </ligand>
</feature>
<dbReference type="Gene3D" id="3.40.430.10">
    <property type="entry name" value="Dihydrofolate Reductase, subunit A"/>
    <property type="match status" value="1"/>
</dbReference>
<dbReference type="GO" id="GO:0009231">
    <property type="term" value="P:riboflavin biosynthetic process"/>
    <property type="evidence" value="ECO:0007669"/>
    <property type="project" value="UniProtKB-UniPathway"/>
</dbReference>
<comment type="pathway">
    <text evidence="2 14">Cofactor biosynthesis; riboflavin biosynthesis; 5-amino-6-(D-ribitylamino)uracil from GTP: step 2/4.</text>
</comment>
<evidence type="ECO:0000256" key="14">
    <source>
        <dbReference type="PIRNR" id="PIRNR006769"/>
    </source>
</evidence>
<name>A0A4U0SR06_9ACTN</name>
<dbReference type="InterPro" id="IPR050765">
    <property type="entry name" value="Riboflavin_Biosynth_HTPR"/>
</dbReference>
<evidence type="ECO:0000256" key="11">
    <source>
        <dbReference type="ARBA" id="ARBA00023268"/>
    </source>
</evidence>
<evidence type="ECO:0000256" key="9">
    <source>
        <dbReference type="ARBA" id="ARBA00022857"/>
    </source>
</evidence>
<evidence type="ECO:0000256" key="10">
    <source>
        <dbReference type="ARBA" id="ARBA00023002"/>
    </source>
</evidence>
<feature type="binding site" evidence="17">
    <location>
        <position position="79"/>
    </location>
    <ligand>
        <name>Zn(2+)</name>
        <dbReference type="ChEBI" id="CHEBI:29105"/>
        <note>catalytic</note>
    </ligand>
</feature>
<comment type="similarity">
    <text evidence="4 14">In the N-terminal section; belongs to the cytidine and deoxycytidylate deaminase family.</text>
</comment>
<dbReference type="SUPFAM" id="SSF53597">
    <property type="entry name" value="Dihydrofolate reductase-like"/>
    <property type="match status" value="1"/>
</dbReference>
<dbReference type="GO" id="GO:0008703">
    <property type="term" value="F:5-amino-6-(5-phosphoribosylamino)uracil reductase activity"/>
    <property type="evidence" value="ECO:0007669"/>
    <property type="project" value="UniProtKB-EC"/>
</dbReference>
<dbReference type="GO" id="GO:0008835">
    <property type="term" value="F:diaminohydroxyphosphoribosylaminopyrimidine deaminase activity"/>
    <property type="evidence" value="ECO:0007669"/>
    <property type="project" value="UniProtKB-EC"/>
</dbReference>
<dbReference type="PROSITE" id="PS00903">
    <property type="entry name" value="CYT_DCMP_DEAMINASES_1"/>
    <property type="match status" value="1"/>
</dbReference>
<evidence type="ECO:0000256" key="7">
    <source>
        <dbReference type="ARBA" id="ARBA00022723"/>
    </source>
</evidence>
<feature type="domain" description="CMP/dCMP-type deaminase" evidence="18">
    <location>
        <begin position="4"/>
        <end position="126"/>
    </location>
</feature>
<dbReference type="Proteomes" id="UP000305778">
    <property type="component" value="Unassembled WGS sequence"/>
</dbReference>
<evidence type="ECO:0000256" key="15">
    <source>
        <dbReference type="PIRSR" id="PIRSR006769-1"/>
    </source>
</evidence>
<dbReference type="EMBL" id="SUMC01000004">
    <property type="protein sequence ID" value="TKA12520.1"/>
    <property type="molecule type" value="Genomic_DNA"/>
</dbReference>
<keyword evidence="8 14" id="KW-0862">Zinc</keyword>
<dbReference type="NCBIfam" id="TIGR00326">
    <property type="entry name" value="eubact_ribD"/>
    <property type="match status" value="1"/>
</dbReference>
<dbReference type="InterPro" id="IPR002734">
    <property type="entry name" value="RibDG_C"/>
</dbReference>
<dbReference type="Gene3D" id="3.40.140.10">
    <property type="entry name" value="Cytidine Deaminase, domain 2"/>
    <property type="match status" value="1"/>
</dbReference>
<proteinExistence type="inferred from homology"/>
<feature type="binding site" evidence="16">
    <location>
        <position position="203"/>
    </location>
    <ligand>
        <name>substrate</name>
    </ligand>
</feature>
<evidence type="ECO:0000259" key="18">
    <source>
        <dbReference type="PROSITE" id="PS51747"/>
    </source>
</evidence>
<keyword evidence="9 14" id="KW-0521">NADP</keyword>
<dbReference type="GO" id="GO:0050661">
    <property type="term" value="F:NADP binding"/>
    <property type="evidence" value="ECO:0007669"/>
    <property type="project" value="InterPro"/>
</dbReference>
<comment type="cofactor">
    <cofactor evidence="14 17">
        <name>Zn(2+)</name>
        <dbReference type="ChEBI" id="CHEBI:29105"/>
    </cofactor>
    <text evidence="14 17">Binds 1 zinc ion.</text>
</comment>
<reference evidence="19 20" key="1">
    <citation type="submission" date="2019-04" db="EMBL/GenBank/DDBJ databases">
        <title>Streptomyces oryziradicis sp. nov., a novel actinomycete isolated from rhizosphere soil of rice (Oryza sativa L.).</title>
        <authorList>
            <person name="Li C."/>
        </authorList>
    </citation>
    <scope>NUCLEOTIDE SEQUENCE [LARGE SCALE GENOMIC DNA]</scope>
    <source>
        <strain evidence="19 20">NEAU-C40</strain>
    </source>
</reference>
<keyword evidence="14 19" id="KW-0378">Hydrolase</keyword>
<dbReference type="UniPathway" id="UPA00275">
    <property type="reaction ID" value="UER00401"/>
</dbReference>
<dbReference type="Pfam" id="PF01872">
    <property type="entry name" value="RibD_C"/>
    <property type="match status" value="1"/>
</dbReference>
<comment type="catalytic activity">
    <reaction evidence="13 14">
        <text>2,5-diamino-6-hydroxy-4-(5-phosphoribosylamino)-pyrimidine + H2O + H(+) = 5-amino-6-(5-phospho-D-ribosylamino)uracil + NH4(+)</text>
        <dbReference type="Rhea" id="RHEA:21868"/>
        <dbReference type="ChEBI" id="CHEBI:15377"/>
        <dbReference type="ChEBI" id="CHEBI:15378"/>
        <dbReference type="ChEBI" id="CHEBI:28938"/>
        <dbReference type="ChEBI" id="CHEBI:58453"/>
        <dbReference type="ChEBI" id="CHEBI:58614"/>
        <dbReference type="EC" id="3.5.4.26"/>
    </reaction>
</comment>
<evidence type="ECO:0000256" key="17">
    <source>
        <dbReference type="PIRSR" id="PIRSR006769-3"/>
    </source>
</evidence>
<feature type="binding site" evidence="16">
    <location>
        <position position="207"/>
    </location>
    <ligand>
        <name>substrate</name>
    </ligand>
</feature>
<comment type="pathway">
    <text evidence="3 14">Cofactor biosynthesis; riboflavin biosynthesis; 5-amino-6-(D-ribitylamino)uracil from GTP: step 3/4.</text>
</comment>
<dbReference type="EC" id="1.1.1.193" evidence="14"/>
<dbReference type="PANTHER" id="PTHR38011:SF7">
    <property type="entry name" value="2,5-DIAMINO-6-RIBOSYLAMINO-4(3H)-PYRIMIDINONE 5'-PHOSPHATE REDUCTASE"/>
    <property type="match status" value="1"/>
</dbReference>
<dbReference type="OrthoDB" id="9800865at2"/>
<dbReference type="EC" id="3.5.4.26" evidence="14"/>
<evidence type="ECO:0000256" key="6">
    <source>
        <dbReference type="ARBA" id="ARBA00022619"/>
    </source>
</evidence>
<feature type="binding site" evidence="16">
    <location>
        <position position="187"/>
    </location>
    <ligand>
        <name>substrate</name>
    </ligand>
</feature>
<feature type="binding site" evidence="16">
    <location>
        <position position="157"/>
    </location>
    <ligand>
        <name>NADP(+)</name>
        <dbReference type="ChEBI" id="CHEBI:58349"/>
    </ligand>
</feature>
<evidence type="ECO:0000256" key="3">
    <source>
        <dbReference type="ARBA" id="ARBA00004910"/>
    </source>
</evidence>
<evidence type="ECO:0000256" key="8">
    <source>
        <dbReference type="ARBA" id="ARBA00022833"/>
    </source>
</evidence>
<dbReference type="PANTHER" id="PTHR38011">
    <property type="entry name" value="DIHYDROFOLATE REDUCTASE FAMILY PROTEIN (AFU_ORTHOLOGUE AFUA_8G06820)"/>
    <property type="match status" value="1"/>
</dbReference>
<evidence type="ECO:0000256" key="2">
    <source>
        <dbReference type="ARBA" id="ARBA00004882"/>
    </source>
</evidence>
<feature type="active site" description="Proton donor" evidence="15">
    <location>
        <position position="56"/>
    </location>
</feature>
<evidence type="ECO:0000313" key="20">
    <source>
        <dbReference type="Proteomes" id="UP000305778"/>
    </source>
</evidence>
<dbReference type="AlphaFoldDB" id="A0A4U0SR06"/>
<evidence type="ECO:0000256" key="1">
    <source>
        <dbReference type="ARBA" id="ARBA00002151"/>
    </source>
</evidence>
<dbReference type="InterPro" id="IPR004794">
    <property type="entry name" value="Eubact_RibD"/>
</dbReference>
<evidence type="ECO:0000256" key="12">
    <source>
        <dbReference type="ARBA" id="ARBA00049861"/>
    </source>
</evidence>
<sequence>MATAVETEAMRRAITLAARGLGATSPNPVVGSVILDTAGQVVGEGWHQRAGGPHAEVHALRAAGERARGGTAVVTLEPCNHTGRTGPCAQALIEAGIARVVYAVADPTPDATGGAATLAATGIDVEGGPLMEEAARGNEVWLTSVREQRPFVLWKYAATLDGRIAAADGTSRWISSPESRADVHRLRAEADAVVVGSGTLRADDPHLAVRGVQGDFTQPLRVVVDTNAKVTRDARVLDDAAPTLIAVAVDADTRHLPETVITRLPRAERGLAVPDLLADLHARGVRSVLLEGGPTLAGGFVAAGAVDKVVGYLAPALLGAGSAALAESGITTIGEALRLDVTEFVTIGPDLRITAYPRPIRPASTEEN</sequence>
<feature type="binding site" evidence="16">
    <location>
        <position position="226"/>
    </location>
    <ligand>
        <name>NADP(+)</name>
        <dbReference type="ChEBI" id="CHEBI:58349"/>
    </ligand>
</feature>
<dbReference type="NCBIfam" id="TIGR00227">
    <property type="entry name" value="ribD_Cterm"/>
    <property type="match status" value="1"/>
</dbReference>
<comment type="caution">
    <text evidence="19">The sequence shown here is derived from an EMBL/GenBank/DDBJ whole genome shotgun (WGS) entry which is preliminary data.</text>
</comment>
<feature type="binding site" evidence="16">
    <location>
        <position position="171"/>
    </location>
    <ligand>
        <name>substrate</name>
    </ligand>
</feature>
<dbReference type="CDD" id="cd01284">
    <property type="entry name" value="Riboflavin_deaminase-reductase"/>
    <property type="match status" value="1"/>
</dbReference>
<dbReference type="InterPro" id="IPR024072">
    <property type="entry name" value="DHFR-like_dom_sf"/>
</dbReference>
<feature type="binding site" evidence="16">
    <location>
        <position position="291"/>
    </location>
    <ligand>
        <name>substrate</name>
    </ligand>
</feature>